<keyword evidence="3" id="KW-0813">Transport</keyword>
<keyword evidence="10" id="KW-1185">Reference proteome</keyword>
<evidence type="ECO:0000256" key="4">
    <source>
        <dbReference type="ARBA" id="ARBA00022927"/>
    </source>
</evidence>
<comment type="subcellular location">
    <subcellularLocation>
        <location evidence="1">Golgi apparatus</location>
        <location evidence="1">trans-Golgi network</location>
    </subcellularLocation>
</comment>
<keyword evidence="4" id="KW-0653">Protein transport</keyword>
<evidence type="ECO:0000259" key="7">
    <source>
        <dbReference type="Pfam" id="PF04129"/>
    </source>
</evidence>
<dbReference type="FunCoup" id="K5V8L1">
    <property type="interactions" value="440"/>
</dbReference>
<evidence type="ECO:0000256" key="1">
    <source>
        <dbReference type="ARBA" id="ARBA00004601"/>
    </source>
</evidence>
<dbReference type="PANTHER" id="PTHR14190:SF7">
    <property type="entry name" value="VACUOLAR PROTEIN SORTING-ASSOCIATED PROTEIN 52 HOMOLOG"/>
    <property type="match status" value="1"/>
</dbReference>
<dbReference type="GO" id="GO:0042147">
    <property type="term" value="P:retrograde transport, endosome to Golgi"/>
    <property type="evidence" value="ECO:0007669"/>
    <property type="project" value="TreeGrafter"/>
</dbReference>
<evidence type="ECO:0000256" key="6">
    <source>
        <dbReference type="SAM" id="MobiDB-lite"/>
    </source>
</evidence>
<gene>
    <name evidence="9" type="ORF">PHACADRAFT_191478</name>
</gene>
<dbReference type="Pfam" id="PF20655">
    <property type="entry name" value="Vps52_C"/>
    <property type="match status" value="1"/>
</dbReference>
<dbReference type="GO" id="GO:0006896">
    <property type="term" value="P:Golgi to vacuole transport"/>
    <property type="evidence" value="ECO:0007669"/>
    <property type="project" value="TreeGrafter"/>
</dbReference>
<keyword evidence="5" id="KW-0333">Golgi apparatus</keyword>
<evidence type="ECO:0000313" key="9">
    <source>
        <dbReference type="EMBL" id="EKM59161.1"/>
    </source>
</evidence>
<dbReference type="GO" id="GO:0015031">
    <property type="term" value="P:protein transport"/>
    <property type="evidence" value="ECO:0007669"/>
    <property type="project" value="UniProtKB-KW"/>
</dbReference>
<dbReference type="InterPro" id="IPR048319">
    <property type="entry name" value="Vps52_CC"/>
</dbReference>
<dbReference type="InterPro" id="IPR007258">
    <property type="entry name" value="Vps52"/>
</dbReference>
<evidence type="ECO:0000256" key="5">
    <source>
        <dbReference type="ARBA" id="ARBA00023034"/>
    </source>
</evidence>
<dbReference type="PANTHER" id="PTHR14190">
    <property type="entry name" value="SUPPRESSOR OF ACTIN MUTATIONS 2/VACUOLAR PROTEIN SORTING 52"/>
    <property type="match status" value="1"/>
</dbReference>
<evidence type="ECO:0000313" key="10">
    <source>
        <dbReference type="Proteomes" id="UP000008370"/>
    </source>
</evidence>
<protein>
    <recommendedName>
        <fullName evidence="11">Vacuolar sorting protein</fullName>
    </recommendedName>
</protein>
<feature type="domain" description="Vps52 C-terminal" evidence="8">
    <location>
        <begin position="385"/>
        <end position="562"/>
    </location>
</feature>
<feature type="domain" description="Vps52 coiled-coil" evidence="7">
    <location>
        <begin position="28"/>
        <end position="179"/>
    </location>
</feature>
<dbReference type="OrthoDB" id="19482at2759"/>
<evidence type="ECO:0000256" key="3">
    <source>
        <dbReference type="ARBA" id="ARBA00022448"/>
    </source>
</evidence>
<feature type="region of interest" description="Disordered" evidence="6">
    <location>
        <begin position="325"/>
        <end position="351"/>
    </location>
</feature>
<dbReference type="STRING" id="650164.K5V8L1"/>
<dbReference type="GO" id="GO:0000938">
    <property type="term" value="C:GARP complex"/>
    <property type="evidence" value="ECO:0007669"/>
    <property type="project" value="TreeGrafter"/>
</dbReference>
<proteinExistence type="inferred from homology"/>
<comment type="similarity">
    <text evidence="2">Belongs to the VPS52 family.</text>
</comment>
<dbReference type="GO" id="GO:0005829">
    <property type="term" value="C:cytosol"/>
    <property type="evidence" value="ECO:0007669"/>
    <property type="project" value="GOC"/>
</dbReference>
<evidence type="ECO:0000256" key="2">
    <source>
        <dbReference type="ARBA" id="ARBA00008180"/>
    </source>
</evidence>
<dbReference type="EMBL" id="JH930469">
    <property type="protein sequence ID" value="EKM59161.1"/>
    <property type="molecule type" value="Genomic_DNA"/>
</dbReference>
<dbReference type="GeneID" id="18910766"/>
<sequence>MSTKDPNRTKIAHARKNSWNYMTKSSVNLLDSLETFLSTFQKDLSAVSGQISELQDRSKDIENRLKGRRRIEKPLSNLLVDLTIPPPLAAVILDTPVGDAWIEVITEFESRLEALKVRGRVKAARDLSEVAEGLRIVAATKLRAHFLGMLSPVRASVTTNLNMLQTSLWSKYRPLFAFLQRQAAPVASEVQRAYVGTVRTYFETGFRRYIRSLGWIKARAVEKTDIIVTGAGEGGPEPGVDIERLEYSRIDGPGPVLAYMADDKTHKEPPEALVRSLMLVLLDNGTAEYAFISSFFNTPAIVPTHISSPVLSRSNSGVDSNGSVLLSSPGLSPTNGTFEDDRNNGTEADWTPRQRLSSINSVLGMPPPLSGSMDDRDPKEEQANLSALWKQVFDPVLEYCQTYITTSLQPHPAIPLLTMIRLTEEVMLEVQKRGCPPLETFIFTTRLKMWPAWQKGMQDHIDGLKRLAEGSGGGGALGSMFGKKSVSEAAVKSVCHRYVVMFNSCVALTSQQEETMIFSNLHRLRQELIKLVASFTDRISEPAAKATAQAALYELLLQGLSRGPHQVSHPKTQSEIAFWKEREEQTRRRIVSTTTRPR</sequence>
<dbReference type="HOGENOM" id="CLU_029212_0_0_1"/>
<dbReference type="AlphaFoldDB" id="K5V8L1"/>
<dbReference type="InterPro" id="IPR048361">
    <property type="entry name" value="Vps52_C"/>
</dbReference>
<dbReference type="Proteomes" id="UP000008370">
    <property type="component" value="Unassembled WGS sequence"/>
</dbReference>
<evidence type="ECO:0000259" key="8">
    <source>
        <dbReference type="Pfam" id="PF20655"/>
    </source>
</evidence>
<dbReference type="InParanoid" id="K5V8L1"/>
<dbReference type="RefSeq" id="XP_007391732.1">
    <property type="nucleotide sequence ID" value="XM_007391670.1"/>
</dbReference>
<evidence type="ECO:0008006" key="11">
    <source>
        <dbReference type="Google" id="ProtNLM"/>
    </source>
</evidence>
<accession>K5V8L1</accession>
<dbReference type="GO" id="GO:0019905">
    <property type="term" value="F:syntaxin binding"/>
    <property type="evidence" value="ECO:0007669"/>
    <property type="project" value="TreeGrafter"/>
</dbReference>
<dbReference type="KEGG" id="pco:PHACADRAFT_191478"/>
<organism evidence="9 10">
    <name type="scientific">Phanerochaete carnosa (strain HHB-10118-sp)</name>
    <name type="common">White-rot fungus</name>
    <name type="synonym">Peniophora carnosa</name>
    <dbReference type="NCBI Taxonomy" id="650164"/>
    <lineage>
        <taxon>Eukaryota</taxon>
        <taxon>Fungi</taxon>
        <taxon>Dikarya</taxon>
        <taxon>Basidiomycota</taxon>
        <taxon>Agaricomycotina</taxon>
        <taxon>Agaricomycetes</taxon>
        <taxon>Polyporales</taxon>
        <taxon>Phanerochaetaceae</taxon>
        <taxon>Phanerochaete</taxon>
    </lineage>
</organism>
<dbReference type="GO" id="GO:0032456">
    <property type="term" value="P:endocytic recycling"/>
    <property type="evidence" value="ECO:0007669"/>
    <property type="project" value="TreeGrafter"/>
</dbReference>
<name>K5V8L1_PHACS</name>
<reference evidence="9 10" key="1">
    <citation type="journal article" date="2012" name="BMC Genomics">
        <title>Comparative genomics of the white-rot fungi, Phanerochaete carnosa and P. chrysosporium, to elucidate the genetic basis of the distinct wood types they colonize.</title>
        <authorList>
            <person name="Suzuki H."/>
            <person name="MacDonald J."/>
            <person name="Syed K."/>
            <person name="Salamov A."/>
            <person name="Hori C."/>
            <person name="Aerts A."/>
            <person name="Henrissat B."/>
            <person name="Wiebenga A."/>
            <person name="vanKuyk P.A."/>
            <person name="Barry K."/>
            <person name="Lindquist E."/>
            <person name="LaButti K."/>
            <person name="Lapidus A."/>
            <person name="Lucas S."/>
            <person name="Coutinho P."/>
            <person name="Gong Y."/>
            <person name="Samejima M."/>
            <person name="Mahadevan R."/>
            <person name="Abou-Zaid M."/>
            <person name="de Vries R.P."/>
            <person name="Igarashi K."/>
            <person name="Yadav J.S."/>
            <person name="Grigoriev I.V."/>
            <person name="Master E.R."/>
        </authorList>
    </citation>
    <scope>NUCLEOTIDE SEQUENCE [LARGE SCALE GENOMIC DNA]</scope>
    <source>
        <strain evidence="9 10">HHB-10118-sp</strain>
    </source>
</reference>
<dbReference type="Pfam" id="PF04129">
    <property type="entry name" value="Vps52_CC"/>
    <property type="match status" value="1"/>
</dbReference>